<evidence type="ECO:0000256" key="9">
    <source>
        <dbReference type="ARBA" id="ARBA00023204"/>
    </source>
</evidence>
<evidence type="ECO:0000256" key="8">
    <source>
        <dbReference type="ARBA" id="ARBA00023014"/>
    </source>
</evidence>
<dbReference type="GO" id="GO:0097506">
    <property type="term" value="F:deaminated base DNA N-glycosylase activity"/>
    <property type="evidence" value="ECO:0007669"/>
    <property type="project" value="UniProtKB-ARBA"/>
</dbReference>
<evidence type="ECO:0000313" key="12">
    <source>
        <dbReference type="Proteomes" id="UP000502508"/>
    </source>
</evidence>
<keyword evidence="7" id="KW-0408">Iron</keyword>
<organism evidence="11 12">
    <name type="scientific">Phytohabitans flavus</name>
    <dbReference type="NCBI Taxonomy" id="1076124"/>
    <lineage>
        <taxon>Bacteria</taxon>
        <taxon>Bacillati</taxon>
        <taxon>Actinomycetota</taxon>
        <taxon>Actinomycetes</taxon>
        <taxon>Micromonosporales</taxon>
        <taxon>Micromonosporaceae</taxon>
    </lineage>
</organism>
<dbReference type="InterPro" id="IPR051536">
    <property type="entry name" value="UDG_Type-4/5"/>
</dbReference>
<evidence type="ECO:0000256" key="2">
    <source>
        <dbReference type="ARBA" id="ARBA00019403"/>
    </source>
</evidence>
<dbReference type="SUPFAM" id="SSF52141">
    <property type="entry name" value="Uracil-DNA glycosylase-like"/>
    <property type="match status" value="1"/>
</dbReference>
<keyword evidence="8" id="KW-0411">Iron-sulfur</keyword>
<dbReference type="InterPro" id="IPR005122">
    <property type="entry name" value="Uracil-DNA_glycosylase-like"/>
</dbReference>
<keyword evidence="4" id="KW-0479">Metal-binding</keyword>
<dbReference type="PANTHER" id="PTHR33693:SF9">
    <property type="entry name" value="TYPE-4 URACIL-DNA GLYCOSYLASE"/>
    <property type="match status" value="1"/>
</dbReference>
<sequence length="179" mass="19872">MVFGRGDAHARVVFVGEQPGDIEDQKGLPFVGPAGHLLRRAVDEAGIDPAHIYITNAVKHFRFEMRGKRRLHKTPDRVHIEACRPWLVGEFALLHPEVVVPLGATAAKALLGPTFRVTQQRGRVLQWPATAQRPEDFPVEPAKLVATIHPSAVLRADDRDIAFDSLVADLRVVARVLRH</sequence>
<gene>
    <name evidence="11" type="ORF">Pflav_087950</name>
</gene>
<dbReference type="PANTHER" id="PTHR33693">
    <property type="entry name" value="TYPE-5 URACIL-DNA GLYCOSYLASE"/>
    <property type="match status" value="1"/>
</dbReference>
<dbReference type="GO" id="GO:0046872">
    <property type="term" value="F:metal ion binding"/>
    <property type="evidence" value="ECO:0007669"/>
    <property type="project" value="UniProtKB-KW"/>
</dbReference>
<dbReference type="CDD" id="cd10030">
    <property type="entry name" value="UDG-F4_TTUDGA_SPO1dp_like"/>
    <property type="match status" value="1"/>
</dbReference>
<dbReference type="InterPro" id="IPR005273">
    <property type="entry name" value="Ura-DNA_glyco_family4"/>
</dbReference>
<comment type="similarity">
    <text evidence="1">Belongs to the uracil-DNA glycosylase (UDG) superfamily. Type 4 (UDGa) family.</text>
</comment>
<evidence type="ECO:0000256" key="1">
    <source>
        <dbReference type="ARBA" id="ARBA00006521"/>
    </source>
</evidence>
<dbReference type="Pfam" id="PF03167">
    <property type="entry name" value="UDG"/>
    <property type="match status" value="1"/>
</dbReference>
<keyword evidence="6" id="KW-0378">Hydrolase</keyword>
<keyword evidence="12" id="KW-1185">Reference proteome</keyword>
<evidence type="ECO:0000256" key="3">
    <source>
        <dbReference type="ARBA" id="ARBA00022485"/>
    </source>
</evidence>
<dbReference type="Proteomes" id="UP000502508">
    <property type="component" value="Chromosome"/>
</dbReference>
<dbReference type="SMART" id="SM00987">
    <property type="entry name" value="UreE_C"/>
    <property type="match status" value="1"/>
</dbReference>
<protein>
    <recommendedName>
        <fullName evidence="2">Type-4 uracil-DNA glycosylase</fullName>
    </recommendedName>
</protein>
<keyword evidence="9" id="KW-0234">DNA repair</keyword>
<dbReference type="GO" id="GO:0006281">
    <property type="term" value="P:DNA repair"/>
    <property type="evidence" value="ECO:0007669"/>
    <property type="project" value="UniProtKB-KW"/>
</dbReference>
<dbReference type="EMBL" id="AP022870">
    <property type="protein sequence ID" value="BCB82385.1"/>
    <property type="molecule type" value="Genomic_DNA"/>
</dbReference>
<evidence type="ECO:0000313" key="11">
    <source>
        <dbReference type="EMBL" id="BCB82385.1"/>
    </source>
</evidence>
<evidence type="ECO:0000259" key="10">
    <source>
        <dbReference type="SMART" id="SM00986"/>
    </source>
</evidence>
<evidence type="ECO:0000256" key="7">
    <source>
        <dbReference type="ARBA" id="ARBA00023004"/>
    </source>
</evidence>
<dbReference type="KEGG" id="pfla:Pflav_087950"/>
<dbReference type="InterPro" id="IPR036895">
    <property type="entry name" value="Uracil-DNA_glycosylase-like_sf"/>
</dbReference>
<evidence type="ECO:0000256" key="5">
    <source>
        <dbReference type="ARBA" id="ARBA00022763"/>
    </source>
</evidence>
<dbReference type="NCBIfam" id="TIGR03914">
    <property type="entry name" value="UDG_fam_dom"/>
    <property type="match status" value="1"/>
</dbReference>
<proteinExistence type="inferred from homology"/>
<name>A0A6F8Y8G7_9ACTN</name>
<feature type="domain" description="Uracil-DNA glycosylase-like" evidence="10">
    <location>
        <begin position="3"/>
        <end position="171"/>
    </location>
</feature>
<reference evidence="11 12" key="2">
    <citation type="submission" date="2020-03" db="EMBL/GenBank/DDBJ databases">
        <authorList>
            <person name="Ichikawa N."/>
            <person name="Kimura A."/>
            <person name="Kitahashi Y."/>
            <person name="Uohara A."/>
        </authorList>
    </citation>
    <scope>NUCLEOTIDE SEQUENCE [LARGE SCALE GENOMIC DNA]</scope>
    <source>
        <strain evidence="11 12">NBRC 107702</strain>
    </source>
</reference>
<dbReference type="Gene3D" id="3.40.470.10">
    <property type="entry name" value="Uracil-DNA glycosylase-like domain"/>
    <property type="match status" value="1"/>
</dbReference>
<dbReference type="AlphaFoldDB" id="A0A6F8Y8G7"/>
<dbReference type="SMART" id="SM00986">
    <property type="entry name" value="UDG"/>
    <property type="match status" value="1"/>
</dbReference>
<keyword evidence="3" id="KW-0004">4Fe-4S</keyword>
<dbReference type="GO" id="GO:0051539">
    <property type="term" value="F:4 iron, 4 sulfur cluster binding"/>
    <property type="evidence" value="ECO:0007669"/>
    <property type="project" value="UniProtKB-KW"/>
</dbReference>
<reference evidence="11 12" key="1">
    <citation type="submission" date="2020-03" db="EMBL/GenBank/DDBJ databases">
        <title>Whole genome shotgun sequence of Phytohabitans flavus NBRC 107702.</title>
        <authorList>
            <person name="Komaki H."/>
            <person name="Tamura T."/>
        </authorList>
    </citation>
    <scope>NUCLEOTIDE SEQUENCE [LARGE SCALE GENOMIC DNA]</scope>
    <source>
        <strain evidence="11 12">NBRC 107702</strain>
    </source>
</reference>
<evidence type="ECO:0000256" key="4">
    <source>
        <dbReference type="ARBA" id="ARBA00022723"/>
    </source>
</evidence>
<keyword evidence="5" id="KW-0227">DNA damage</keyword>
<accession>A0A6F8Y8G7</accession>
<evidence type="ECO:0000256" key="6">
    <source>
        <dbReference type="ARBA" id="ARBA00022801"/>
    </source>
</evidence>